<dbReference type="PANTHER" id="PTHR43112:SF3">
    <property type="entry name" value="FERREDOXIN-2, CHLOROPLASTIC"/>
    <property type="match status" value="1"/>
</dbReference>
<accession>A0A6P6RVD5</accession>
<feature type="domain" description="2Fe-2S ferredoxin-type" evidence="10">
    <location>
        <begin position="75"/>
        <end position="166"/>
    </location>
</feature>
<name>A0A6P6RVD5_9EIME</name>
<dbReference type="CDD" id="cd00207">
    <property type="entry name" value="fer2"/>
    <property type="match status" value="1"/>
</dbReference>
<dbReference type="Gene3D" id="3.10.20.30">
    <property type="match status" value="1"/>
</dbReference>
<dbReference type="PANTHER" id="PTHR43112">
    <property type="entry name" value="FERREDOXIN"/>
    <property type="match status" value="1"/>
</dbReference>
<dbReference type="SUPFAM" id="SSF54292">
    <property type="entry name" value="2Fe-2S ferredoxin-like"/>
    <property type="match status" value="1"/>
</dbReference>
<sequence length="172" mass="18773">MLHISSRPSLYLLVLVLCCCSSCCKPALCMSLQQPGAVSLLPRLYMNTSAQQQPLPLVQRQQQRNAASAATRLLYQIRFQTPEGQEHIVECAEDEYILDAAEAAGIELPYSCRGGSCSTCAGKVLKGSIDASEQSYLDAQQQKEGFALLCTAYPKSDCTILTHQEEALHSQS</sequence>
<protein>
    <recommendedName>
        <fullName evidence="8">Ferredoxin</fullName>
    </recommendedName>
</protein>
<evidence type="ECO:0000313" key="11">
    <source>
        <dbReference type="Proteomes" id="UP000515125"/>
    </source>
</evidence>
<dbReference type="GO" id="GO:0051537">
    <property type="term" value="F:2 iron, 2 sulfur cluster binding"/>
    <property type="evidence" value="ECO:0007669"/>
    <property type="project" value="UniProtKB-KW"/>
</dbReference>
<dbReference type="InterPro" id="IPR010241">
    <property type="entry name" value="Fd_pln"/>
</dbReference>
<evidence type="ECO:0000256" key="5">
    <source>
        <dbReference type="ARBA" id="ARBA00022982"/>
    </source>
</evidence>
<comment type="cofactor">
    <cofactor evidence="8">
        <name>[2Fe-2S] cluster</name>
        <dbReference type="ChEBI" id="CHEBI:190135"/>
    </cofactor>
    <text evidence="8">Binds 1 [2Fe-2S] cluster.</text>
</comment>
<dbReference type="Pfam" id="PF00111">
    <property type="entry name" value="Fer2"/>
    <property type="match status" value="1"/>
</dbReference>
<keyword evidence="2 8" id="KW-0813">Transport</keyword>
<dbReference type="GeneID" id="113147001"/>
<feature type="chain" id="PRO_5028474497" description="Ferredoxin" evidence="9">
    <location>
        <begin position="30"/>
        <end position="172"/>
    </location>
</feature>
<evidence type="ECO:0000256" key="9">
    <source>
        <dbReference type="SAM" id="SignalP"/>
    </source>
</evidence>
<evidence type="ECO:0000256" key="7">
    <source>
        <dbReference type="ARBA" id="ARBA00023014"/>
    </source>
</evidence>
<evidence type="ECO:0000256" key="3">
    <source>
        <dbReference type="ARBA" id="ARBA00022714"/>
    </source>
</evidence>
<dbReference type="GO" id="GO:0009055">
    <property type="term" value="F:electron transfer activity"/>
    <property type="evidence" value="ECO:0007669"/>
    <property type="project" value="InterPro"/>
</dbReference>
<reference evidence="12" key="1">
    <citation type="submission" date="2025-08" db="UniProtKB">
        <authorList>
            <consortium name="RefSeq"/>
        </authorList>
    </citation>
    <scope>IDENTIFICATION</scope>
</reference>
<evidence type="ECO:0000313" key="12">
    <source>
        <dbReference type="RefSeq" id="XP_026191821.1"/>
    </source>
</evidence>
<evidence type="ECO:0000256" key="1">
    <source>
        <dbReference type="ARBA" id="ARBA00007874"/>
    </source>
</evidence>
<dbReference type="InterPro" id="IPR001041">
    <property type="entry name" value="2Fe-2S_ferredoxin-type"/>
</dbReference>
<organism evidence="11 12">
    <name type="scientific">Cyclospora cayetanensis</name>
    <dbReference type="NCBI Taxonomy" id="88456"/>
    <lineage>
        <taxon>Eukaryota</taxon>
        <taxon>Sar</taxon>
        <taxon>Alveolata</taxon>
        <taxon>Apicomplexa</taxon>
        <taxon>Conoidasida</taxon>
        <taxon>Coccidia</taxon>
        <taxon>Eucoccidiorida</taxon>
        <taxon>Eimeriorina</taxon>
        <taxon>Eimeriidae</taxon>
        <taxon>Cyclospora</taxon>
    </lineage>
</organism>
<evidence type="ECO:0000259" key="10">
    <source>
        <dbReference type="PROSITE" id="PS51085"/>
    </source>
</evidence>
<dbReference type="PROSITE" id="PS00197">
    <property type="entry name" value="2FE2S_FER_1"/>
    <property type="match status" value="1"/>
</dbReference>
<proteinExistence type="inferred from homology"/>
<keyword evidence="6 8" id="KW-0408">Iron</keyword>
<evidence type="ECO:0000256" key="8">
    <source>
        <dbReference type="RuleBase" id="RU364001"/>
    </source>
</evidence>
<keyword evidence="4 8" id="KW-0479">Metal-binding</keyword>
<dbReference type="AlphaFoldDB" id="A0A6P6RVD5"/>
<dbReference type="RefSeq" id="XP_026191821.1">
    <property type="nucleotide sequence ID" value="XM_026336036.1"/>
</dbReference>
<dbReference type="InterPro" id="IPR006058">
    <property type="entry name" value="2Fe2S_fd_BS"/>
</dbReference>
<evidence type="ECO:0000256" key="4">
    <source>
        <dbReference type="ARBA" id="ARBA00022723"/>
    </source>
</evidence>
<comment type="function">
    <text evidence="8">Ferredoxins are iron-sulfur proteins that transfer electrons in a wide variety of metabolic reactions.</text>
</comment>
<evidence type="ECO:0000256" key="6">
    <source>
        <dbReference type="ARBA" id="ARBA00023004"/>
    </source>
</evidence>
<dbReference type="OrthoDB" id="1885901at2759"/>
<keyword evidence="7 8" id="KW-0411">Iron-sulfur</keyword>
<dbReference type="PROSITE" id="PS51085">
    <property type="entry name" value="2FE2S_FER_2"/>
    <property type="match status" value="1"/>
</dbReference>
<dbReference type="GO" id="GO:0046872">
    <property type="term" value="F:metal ion binding"/>
    <property type="evidence" value="ECO:0007669"/>
    <property type="project" value="UniProtKB-KW"/>
</dbReference>
<keyword evidence="11" id="KW-1185">Reference proteome</keyword>
<dbReference type="InterPro" id="IPR036010">
    <property type="entry name" value="2Fe-2S_ferredoxin-like_sf"/>
</dbReference>
<dbReference type="NCBIfam" id="TIGR02008">
    <property type="entry name" value="fdx_plant"/>
    <property type="match status" value="1"/>
</dbReference>
<dbReference type="GO" id="GO:0022900">
    <property type="term" value="P:electron transport chain"/>
    <property type="evidence" value="ECO:0007669"/>
    <property type="project" value="InterPro"/>
</dbReference>
<dbReference type="InterPro" id="IPR012675">
    <property type="entry name" value="Beta-grasp_dom_sf"/>
</dbReference>
<dbReference type="Proteomes" id="UP000515125">
    <property type="component" value="Unplaced"/>
</dbReference>
<evidence type="ECO:0000256" key="2">
    <source>
        <dbReference type="ARBA" id="ARBA00022448"/>
    </source>
</evidence>
<feature type="signal peptide" evidence="9">
    <location>
        <begin position="1"/>
        <end position="29"/>
    </location>
</feature>
<keyword evidence="5 8" id="KW-0249">Electron transport</keyword>
<keyword evidence="3 8" id="KW-0001">2Fe-2S</keyword>
<comment type="similarity">
    <text evidence="1 8">Belongs to the 2Fe2S plant-type ferredoxin family.</text>
</comment>
<gene>
    <name evidence="12" type="primary">LOC113147001</name>
</gene>
<keyword evidence="9" id="KW-0732">Signal</keyword>